<keyword evidence="6 8" id="KW-0472">Membrane</keyword>
<evidence type="ECO:0000256" key="2">
    <source>
        <dbReference type="ARBA" id="ARBA00005551"/>
    </source>
</evidence>
<sequence>MPNTLIIEIGIAVLLVALVGLLANRLKFSVIPFFIVIGMILGNESHPAFLDDLLVKINNPGLTDAVNSAWKFFTFKESKPFIDFMGRLGVLFLLFYLGLEFSVGRLIKSGKSIVAGGTIYVLLNFFSGLLVGYMMHLPFKEMMVLCGIMTSSSTAIVAKVLTDLKRTANPETEVIMGMIMFDDLFIAMHISFLSGLILTGSSSFLAVAGTSLLALGFILSFLVLGRKLVPWIDKLLQEKSSELFILVIFSLLFCIAGFSETIHVAEAIGALMAGLVFADSKYIKKIEGMVLPFKDFFGAMFFFSFGLSIDMYSLGGAVGWASFAAGITIICNVASGYFASRFSNLKAKNSVDIGFTLSARGEFSIIMANIGKAGKLLPVIQSFVVVYVLILSIVSPLLTKESRNIWNKLAGQPQTPKKPRKKLSDLEAPLTEANPN</sequence>
<dbReference type="InterPro" id="IPR006153">
    <property type="entry name" value="Cation/H_exchanger_TM"/>
</dbReference>
<feature type="transmembrane region" description="Helical" evidence="8">
    <location>
        <begin position="113"/>
        <end position="136"/>
    </location>
</feature>
<evidence type="ECO:0000313" key="10">
    <source>
        <dbReference type="EMBL" id="GAA4133304.1"/>
    </source>
</evidence>
<comment type="subcellular location">
    <subcellularLocation>
        <location evidence="1">Membrane</location>
        <topology evidence="1">Multi-pass membrane protein</topology>
    </subcellularLocation>
</comment>
<keyword evidence="5 8" id="KW-1133">Transmembrane helix</keyword>
<gene>
    <name evidence="10" type="primary">khtU</name>
    <name evidence="10" type="ORF">GCM10022216_05280</name>
</gene>
<dbReference type="PANTHER" id="PTHR42751:SF4">
    <property type="entry name" value="K(+)_H(+) ANTIPORTER SUBUNIT KHTU"/>
    <property type="match status" value="1"/>
</dbReference>
<evidence type="ECO:0000313" key="11">
    <source>
        <dbReference type="Proteomes" id="UP001500101"/>
    </source>
</evidence>
<feature type="domain" description="Cation/H+ exchanger transmembrane" evidence="9">
    <location>
        <begin position="14"/>
        <end position="399"/>
    </location>
</feature>
<evidence type="ECO:0000256" key="3">
    <source>
        <dbReference type="ARBA" id="ARBA00022448"/>
    </source>
</evidence>
<reference evidence="11" key="1">
    <citation type="journal article" date="2019" name="Int. J. Syst. Evol. Microbiol.">
        <title>The Global Catalogue of Microorganisms (GCM) 10K type strain sequencing project: providing services to taxonomists for standard genome sequencing and annotation.</title>
        <authorList>
            <consortium name="The Broad Institute Genomics Platform"/>
            <consortium name="The Broad Institute Genome Sequencing Center for Infectious Disease"/>
            <person name="Wu L."/>
            <person name="Ma J."/>
        </authorList>
    </citation>
    <scope>NUCLEOTIDE SEQUENCE [LARGE SCALE GENOMIC DNA]</scope>
    <source>
        <strain evidence="11">JCM 16704</strain>
    </source>
</reference>
<feature type="transmembrane region" description="Helical" evidence="8">
    <location>
        <begin position="174"/>
        <end position="198"/>
    </location>
</feature>
<dbReference type="EMBL" id="BAAAZI010000004">
    <property type="protein sequence ID" value="GAA4133304.1"/>
    <property type="molecule type" value="Genomic_DNA"/>
</dbReference>
<feature type="transmembrane region" description="Helical" evidence="8">
    <location>
        <begin position="241"/>
        <end position="258"/>
    </location>
</feature>
<dbReference type="Pfam" id="PF00999">
    <property type="entry name" value="Na_H_Exchanger"/>
    <property type="match status" value="1"/>
</dbReference>
<evidence type="ECO:0000256" key="1">
    <source>
        <dbReference type="ARBA" id="ARBA00004141"/>
    </source>
</evidence>
<dbReference type="InterPro" id="IPR038770">
    <property type="entry name" value="Na+/solute_symporter_sf"/>
</dbReference>
<feature type="transmembrane region" description="Helical" evidence="8">
    <location>
        <begin position="295"/>
        <end position="314"/>
    </location>
</feature>
<evidence type="ECO:0000256" key="4">
    <source>
        <dbReference type="ARBA" id="ARBA00022692"/>
    </source>
</evidence>
<accession>A0ABP7YCV2</accession>
<dbReference type="RefSeq" id="WP_344673130.1">
    <property type="nucleotide sequence ID" value="NZ_BAAAZI010000004.1"/>
</dbReference>
<feature type="region of interest" description="Disordered" evidence="7">
    <location>
        <begin position="410"/>
        <end position="436"/>
    </location>
</feature>
<name>A0ABP7YCV2_9SPHI</name>
<proteinExistence type="inferred from homology"/>
<feature type="transmembrane region" description="Helical" evidence="8">
    <location>
        <begin position="6"/>
        <end position="23"/>
    </location>
</feature>
<feature type="transmembrane region" description="Helical" evidence="8">
    <location>
        <begin position="84"/>
        <end position="101"/>
    </location>
</feature>
<comment type="caution">
    <text evidence="10">The sequence shown here is derived from an EMBL/GenBank/DDBJ whole genome shotgun (WGS) entry which is preliminary data.</text>
</comment>
<keyword evidence="4 8" id="KW-0812">Transmembrane</keyword>
<evidence type="ECO:0000256" key="7">
    <source>
        <dbReference type="SAM" id="MobiDB-lite"/>
    </source>
</evidence>
<dbReference type="Proteomes" id="UP001500101">
    <property type="component" value="Unassembled WGS sequence"/>
</dbReference>
<comment type="similarity">
    <text evidence="2">Belongs to the monovalent cation:proton antiporter 2 (CPA2) transporter (TC 2.A.37) family.</text>
</comment>
<evidence type="ECO:0000259" key="9">
    <source>
        <dbReference type="Pfam" id="PF00999"/>
    </source>
</evidence>
<keyword evidence="3" id="KW-0813">Transport</keyword>
<evidence type="ECO:0000256" key="6">
    <source>
        <dbReference type="ARBA" id="ARBA00023136"/>
    </source>
</evidence>
<dbReference type="Gene3D" id="1.20.1530.20">
    <property type="match status" value="1"/>
</dbReference>
<feature type="transmembrane region" description="Helical" evidence="8">
    <location>
        <begin position="376"/>
        <end position="398"/>
    </location>
</feature>
<organism evidence="10 11">
    <name type="scientific">Sphingobacterium kyonggiense</name>
    <dbReference type="NCBI Taxonomy" id="714075"/>
    <lineage>
        <taxon>Bacteria</taxon>
        <taxon>Pseudomonadati</taxon>
        <taxon>Bacteroidota</taxon>
        <taxon>Sphingobacteriia</taxon>
        <taxon>Sphingobacteriales</taxon>
        <taxon>Sphingobacteriaceae</taxon>
        <taxon>Sphingobacterium</taxon>
    </lineage>
</organism>
<protein>
    <submittedName>
        <fullName evidence="10">K(+)/H(+) antiporter subunit KhtU</fullName>
    </submittedName>
</protein>
<keyword evidence="11" id="KW-1185">Reference proteome</keyword>
<feature type="transmembrane region" description="Helical" evidence="8">
    <location>
        <begin position="320"/>
        <end position="339"/>
    </location>
</feature>
<feature type="transmembrane region" description="Helical" evidence="8">
    <location>
        <begin position="204"/>
        <end position="229"/>
    </location>
</feature>
<evidence type="ECO:0000256" key="8">
    <source>
        <dbReference type="SAM" id="Phobius"/>
    </source>
</evidence>
<feature type="transmembrane region" description="Helical" evidence="8">
    <location>
        <begin position="30"/>
        <end position="50"/>
    </location>
</feature>
<evidence type="ECO:0000256" key="5">
    <source>
        <dbReference type="ARBA" id="ARBA00022989"/>
    </source>
</evidence>
<dbReference type="PANTHER" id="PTHR42751">
    <property type="entry name" value="SODIUM/HYDROGEN EXCHANGER FAMILY/TRKA DOMAIN PROTEIN"/>
    <property type="match status" value="1"/>
</dbReference>